<protein>
    <submittedName>
        <fullName evidence="6">DoxX family protein</fullName>
    </submittedName>
</protein>
<feature type="transmembrane region" description="Helical" evidence="5">
    <location>
        <begin position="64"/>
        <end position="86"/>
    </location>
</feature>
<feature type="transmembrane region" description="Helical" evidence="5">
    <location>
        <begin position="98"/>
        <end position="118"/>
    </location>
</feature>
<evidence type="ECO:0000256" key="1">
    <source>
        <dbReference type="ARBA" id="ARBA00004141"/>
    </source>
</evidence>
<reference evidence="6" key="1">
    <citation type="submission" date="2023-02" db="EMBL/GenBank/DDBJ databases">
        <title>Description of Roseinatronobacter alkalisoli sp. nov., an alkaliphilic bacerium isolated from soda soil.</title>
        <authorList>
            <person name="Wei W."/>
        </authorList>
    </citation>
    <scope>NUCLEOTIDE SEQUENCE</scope>
    <source>
        <strain evidence="6">HJB301</strain>
    </source>
</reference>
<organism evidence="6 7">
    <name type="scientific">Roseinatronobacter alkalisoli</name>
    <dbReference type="NCBI Taxonomy" id="3028235"/>
    <lineage>
        <taxon>Bacteria</taxon>
        <taxon>Pseudomonadati</taxon>
        <taxon>Pseudomonadota</taxon>
        <taxon>Alphaproteobacteria</taxon>
        <taxon>Rhodobacterales</taxon>
        <taxon>Paracoccaceae</taxon>
        <taxon>Roseinatronobacter</taxon>
    </lineage>
</organism>
<accession>A0ABT5T6S9</accession>
<keyword evidence="4 5" id="KW-0472">Membrane</keyword>
<feature type="transmembrane region" description="Helical" evidence="5">
    <location>
        <begin position="35"/>
        <end position="57"/>
    </location>
</feature>
<keyword evidence="7" id="KW-1185">Reference proteome</keyword>
<evidence type="ECO:0000256" key="5">
    <source>
        <dbReference type="SAM" id="Phobius"/>
    </source>
</evidence>
<dbReference type="Pfam" id="PF13564">
    <property type="entry name" value="DoxX_2"/>
    <property type="match status" value="1"/>
</dbReference>
<dbReference type="Proteomes" id="UP001431784">
    <property type="component" value="Unassembled WGS sequence"/>
</dbReference>
<proteinExistence type="predicted"/>
<evidence type="ECO:0000313" key="7">
    <source>
        <dbReference type="Proteomes" id="UP001431784"/>
    </source>
</evidence>
<name>A0ABT5T6S9_9RHOB</name>
<evidence type="ECO:0000256" key="3">
    <source>
        <dbReference type="ARBA" id="ARBA00022989"/>
    </source>
</evidence>
<sequence length="121" mass="12881">MNILLWTLQALLAAHTAIGAGWKFFNSEQTVPSLSALPHSVWLLLIPIELICALGLLAPAIAPAIGYVVPLAATVIVGEMLMFAGLHLRSGTEGYGPVYYWLGVVVICAIIAAGRWFLAPL</sequence>
<gene>
    <name evidence="6" type="ORF">PUT78_06855</name>
</gene>
<comment type="caution">
    <text evidence="6">The sequence shown here is derived from an EMBL/GenBank/DDBJ whole genome shotgun (WGS) entry which is preliminary data.</text>
</comment>
<dbReference type="InterPro" id="IPR032808">
    <property type="entry name" value="DoxX"/>
</dbReference>
<comment type="subcellular location">
    <subcellularLocation>
        <location evidence="1">Membrane</location>
        <topology evidence="1">Multi-pass membrane protein</topology>
    </subcellularLocation>
</comment>
<dbReference type="EMBL" id="JAQZSM010000004">
    <property type="protein sequence ID" value="MDD7970813.1"/>
    <property type="molecule type" value="Genomic_DNA"/>
</dbReference>
<keyword evidence="3 5" id="KW-1133">Transmembrane helix</keyword>
<evidence type="ECO:0000313" key="6">
    <source>
        <dbReference type="EMBL" id="MDD7970813.1"/>
    </source>
</evidence>
<keyword evidence="2 5" id="KW-0812">Transmembrane</keyword>
<dbReference type="RefSeq" id="WP_274351493.1">
    <property type="nucleotide sequence ID" value="NZ_JAQZSM010000004.1"/>
</dbReference>
<evidence type="ECO:0000256" key="4">
    <source>
        <dbReference type="ARBA" id="ARBA00023136"/>
    </source>
</evidence>
<evidence type="ECO:0000256" key="2">
    <source>
        <dbReference type="ARBA" id="ARBA00022692"/>
    </source>
</evidence>